<feature type="transmembrane region" description="Helical" evidence="7">
    <location>
        <begin position="63"/>
        <end position="84"/>
    </location>
</feature>
<dbReference type="SUPFAM" id="SSF160964">
    <property type="entry name" value="MalF N-terminal region-like"/>
    <property type="match status" value="1"/>
</dbReference>
<protein>
    <submittedName>
        <fullName evidence="9">Carbohydrate ABC transporter permease</fullName>
    </submittedName>
</protein>
<dbReference type="PANTHER" id="PTHR30193">
    <property type="entry name" value="ABC TRANSPORTER PERMEASE PROTEIN"/>
    <property type="match status" value="1"/>
</dbReference>
<sequence length="290" mass="32051">MALLFISPWIIGFVVFMAYPVLYTAYLSLTDYDVINDPTFVGVDNYRELMGDDKVVLALRNTFVYTAMSVPAQLVFSLALALLLQRAGRAAGFFRTAFFLPKMTPPVAVGVLLLMLLNGQSGLVNEVLGWFGVNGPNWTTDPTWVKPGLVITSLWTVGSSVIILLAALQEVPEELLDAARVDGAGWPKRLWHVVLPIISPSIYFIVVVDTIASLQSFTEAYTAFFGAGNTTYSNDAALFYAIYLFQQAFEFLHMGYASALAMLLFLIVMLVTAVQVWLSRRYVHYTGGAR</sequence>
<feature type="domain" description="ABC transmembrane type-1" evidence="8">
    <location>
        <begin position="59"/>
        <end position="275"/>
    </location>
</feature>
<comment type="similarity">
    <text evidence="7">Belongs to the binding-protein-dependent transport system permease family.</text>
</comment>
<evidence type="ECO:0000313" key="10">
    <source>
        <dbReference type="Proteomes" id="UP001589698"/>
    </source>
</evidence>
<dbReference type="PANTHER" id="PTHR30193:SF1">
    <property type="entry name" value="ABC TRANSPORTER PERMEASE PROTEIN YESP-RELATED"/>
    <property type="match status" value="1"/>
</dbReference>
<dbReference type="EMBL" id="JBHLXH010000001">
    <property type="protein sequence ID" value="MFC0222775.1"/>
    <property type="molecule type" value="Genomic_DNA"/>
</dbReference>
<feature type="transmembrane region" description="Helical" evidence="7">
    <location>
        <begin position="9"/>
        <end position="29"/>
    </location>
</feature>
<keyword evidence="2 7" id="KW-0813">Transport</keyword>
<comment type="caution">
    <text evidence="9">The sequence shown here is derived from an EMBL/GenBank/DDBJ whole genome shotgun (WGS) entry which is preliminary data.</text>
</comment>
<dbReference type="Proteomes" id="UP001589698">
    <property type="component" value="Unassembled WGS sequence"/>
</dbReference>
<dbReference type="RefSeq" id="WP_378518460.1">
    <property type="nucleotide sequence ID" value="NZ_CBCSDI010000066.1"/>
</dbReference>
<evidence type="ECO:0000259" key="8">
    <source>
        <dbReference type="PROSITE" id="PS50928"/>
    </source>
</evidence>
<dbReference type="PROSITE" id="PS50928">
    <property type="entry name" value="ABC_TM1"/>
    <property type="match status" value="1"/>
</dbReference>
<keyword evidence="3" id="KW-1003">Cell membrane</keyword>
<evidence type="ECO:0000256" key="1">
    <source>
        <dbReference type="ARBA" id="ARBA00004651"/>
    </source>
</evidence>
<gene>
    <name evidence="9" type="ORF">ACFFJG_09795</name>
</gene>
<evidence type="ECO:0000256" key="7">
    <source>
        <dbReference type="RuleBase" id="RU363032"/>
    </source>
</evidence>
<dbReference type="InterPro" id="IPR051393">
    <property type="entry name" value="ABC_transporter_permease"/>
</dbReference>
<reference evidence="9 10" key="1">
    <citation type="submission" date="2024-09" db="EMBL/GenBank/DDBJ databases">
        <authorList>
            <person name="Sun Q."/>
            <person name="Mori K."/>
        </authorList>
    </citation>
    <scope>NUCLEOTIDE SEQUENCE [LARGE SCALE GENOMIC DNA]</scope>
    <source>
        <strain evidence="9 10">CCM 8654</strain>
    </source>
</reference>
<keyword evidence="6 7" id="KW-0472">Membrane</keyword>
<dbReference type="Pfam" id="PF00528">
    <property type="entry name" value="BPD_transp_1"/>
    <property type="match status" value="1"/>
</dbReference>
<feature type="transmembrane region" description="Helical" evidence="7">
    <location>
        <begin position="144"/>
        <end position="168"/>
    </location>
</feature>
<dbReference type="InterPro" id="IPR035906">
    <property type="entry name" value="MetI-like_sf"/>
</dbReference>
<evidence type="ECO:0000256" key="2">
    <source>
        <dbReference type="ARBA" id="ARBA00022448"/>
    </source>
</evidence>
<keyword evidence="5 7" id="KW-1133">Transmembrane helix</keyword>
<accession>A0ABV6E1B8</accession>
<feature type="transmembrane region" description="Helical" evidence="7">
    <location>
        <begin position="105"/>
        <end position="124"/>
    </location>
</feature>
<evidence type="ECO:0000313" key="9">
    <source>
        <dbReference type="EMBL" id="MFC0222775.1"/>
    </source>
</evidence>
<evidence type="ECO:0000256" key="3">
    <source>
        <dbReference type="ARBA" id="ARBA00022475"/>
    </source>
</evidence>
<comment type="subcellular location">
    <subcellularLocation>
        <location evidence="1 7">Cell membrane</location>
        <topology evidence="1 7">Multi-pass membrane protein</topology>
    </subcellularLocation>
</comment>
<feature type="transmembrane region" description="Helical" evidence="7">
    <location>
        <begin position="220"/>
        <end position="245"/>
    </location>
</feature>
<organism evidence="9 10">
    <name type="scientific">Nocardioides zeicaulis</name>
    <dbReference type="NCBI Taxonomy" id="1776857"/>
    <lineage>
        <taxon>Bacteria</taxon>
        <taxon>Bacillati</taxon>
        <taxon>Actinomycetota</taxon>
        <taxon>Actinomycetes</taxon>
        <taxon>Propionibacteriales</taxon>
        <taxon>Nocardioidaceae</taxon>
        <taxon>Nocardioides</taxon>
    </lineage>
</organism>
<feature type="transmembrane region" description="Helical" evidence="7">
    <location>
        <begin position="257"/>
        <end position="278"/>
    </location>
</feature>
<feature type="transmembrane region" description="Helical" evidence="7">
    <location>
        <begin position="189"/>
        <end position="208"/>
    </location>
</feature>
<evidence type="ECO:0000256" key="4">
    <source>
        <dbReference type="ARBA" id="ARBA00022692"/>
    </source>
</evidence>
<dbReference type="Gene3D" id="1.10.3720.10">
    <property type="entry name" value="MetI-like"/>
    <property type="match status" value="1"/>
</dbReference>
<dbReference type="SUPFAM" id="SSF161098">
    <property type="entry name" value="MetI-like"/>
    <property type="match status" value="1"/>
</dbReference>
<evidence type="ECO:0000256" key="5">
    <source>
        <dbReference type="ARBA" id="ARBA00022989"/>
    </source>
</evidence>
<dbReference type="CDD" id="cd06261">
    <property type="entry name" value="TM_PBP2"/>
    <property type="match status" value="1"/>
</dbReference>
<proteinExistence type="inferred from homology"/>
<keyword evidence="4 7" id="KW-0812">Transmembrane</keyword>
<name>A0ABV6E1B8_9ACTN</name>
<keyword evidence="10" id="KW-1185">Reference proteome</keyword>
<dbReference type="InterPro" id="IPR000515">
    <property type="entry name" value="MetI-like"/>
</dbReference>
<evidence type="ECO:0000256" key="6">
    <source>
        <dbReference type="ARBA" id="ARBA00023136"/>
    </source>
</evidence>